<dbReference type="PROSITE" id="PS51826">
    <property type="entry name" value="PSBD"/>
    <property type="match status" value="1"/>
</dbReference>
<dbReference type="GO" id="GO:0005759">
    <property type="term" value="C:mitochondrial matrix"/>
    <property type="evidence" value="ECO:0007669"/>
    <property type="project" value="UniProtKB-SubCell"/>
</dbReference>
<dbReference type="InterPro" id="IPR036625">
    <property type="entry name" value="E3-bd_dom_sf"/>
</dbReference>
<dbReference type="Gene3D" id="3.30.420.40">
    <property type="match status" value="3"/>
</dbReference>
<comment type="subcellular location">
    <subcellularLocation>
        <location evidence="2">Mitochondrion matrix</location>
    </subcellularLocation>
</comment>
<dbReference type="FunFam" id="3.30.559.10:FF:000027">
    <property type="entry name" value="Dihydrolipoamide acetyltransferase component of pyruvate dehydrogenase complex"/>
    <property type="match status" value="1"/>
</dbReference>
<dbReference type="FunFam" id="2.40.50.100:FF:000013">
    <property type="entry name" value="Dihydrolipoamide acetyltransferase component of pyruvate dehydrogenase complex"/>
    <property type="match status" value="1"/>
</dbReference>
<dbReference type="InterPro" id="IPR003016">
    <property type="entry name" value="2-oxoA_DH_lipoyl-BS"/>
</dbReference>
<dbReference type="SUPFAM" id="SSF53067">
    <property type="entry name" value="Actin-like ATPase domain"/>
    <property type="match status" value="2"/>
</dbReference>
<comment type="caution">
    <text evidence="14">The sequence shown here is derived from an EMBL/GenBank/DDBJ whole genome shotgun (WGS) entry which is preliminary data.</text>
</comment>
<dbReference type="InterPro" id="IPR004167">
    <property type="entry name" value="PSBD"/>
</dbReference>
<dbReference type="CDD" id="cd06849">
    <property type="entry name" value="lipoyl_domain"/>
    <property type="match status" value="1"/>
</dbReference>
<evidence type="ECO:0000256" key="7">
    <source>
        <dbReference type="ARBA" id="ARBA00023128"/>
    </source>
</evidence>
<evidence type="ECO:0000256" key="2">
    <source>
        <dbReference type="ARBA" id="ARBA00004305"/>
    </source>
</evidence>
<keyword evidence="8 10" id="KW-0012">Acyltransferase</keyword>
<feature type="compositionally biased region" description="Low complexity" evidence="11">
    <location>
        <begin position="467"/>
        <end position="493"/>
    </location>
</feature>
<evidence type="ECO:0000256" key="8">
    <source>
        <dbReference type="ARBA" id="ARBA00023315"/>
    </source>
</evidence>
<keyword evidence="7" id="KW-0496">Mitochondrion</keyword>
<feature type="domain" description="Lipoyl-binding" evidence="12">
    <location>
        <begin position="352"/>
        <end position="427"/>
    </location>
</feature>
<proteinExistence type="inferred from homology"/>
<dbReference type="InterPro" id="IPR001078">
    <property type="entry name" value="2-oxoacid_DH_actylTfrase"/>
</dbReference>
<evidence type="ECO:0000256" key="3">
    <source>
        <dbReference type="ARBA" id="ARBA00007317"/>
    </source>
</evidence>
<dbReference type="EC" id="2.3.1.-" evidence="10"/>
<dbReference type="Pfam" id="PF00198">
    <property type="entry name" value="2-oxoacid_dh"/>
    <property type="match status" value="1"/>
</dbReference>
<comment type="catalytic activity">
    <reaction evidence="9">
        <text>N(6)-[(R)-dihydrolipoyl]-L-lysyl-[protein] + 2-methylpropanoyl-CoA = N(6)-[(R)-S(8)-2-methylpropanoyldihydrolipoyl]-L-lysyl-[protein] + CoA</text>
        <dbReference type="Rhea" id="RHEA:18865"/>
        <dbReference type="Rhea" id="RHEA-COMP:10475"/>
        <dbReference type="Rhea" id="RHEA-COMP:10497"/>
        <dbReference type="ChEBI" id="CHEBI:57287"/>
        <dbReference type="ChEBI" id="CHEBI:57338"/>
        <dbReference type="ChEBI" id="CHEBI:83100"/>
        <dbReference type="ChEBI" id="CHEBI:83142"/>
        <dbReference type="EC" id="2.3.1.168"/>
    </reaction>
    <physiologicalReaction direction="left-to-right" evidence="9">
        <dbReference type="Rhea" id="RHEA:18866"/>
    </physiologicalReaction>
</comment>
<evidence type="ECO:0000313" key="15">
    <source>
        <dbReference type="Proteomes" id="UP001209570"/>
    </source>
</evidence>
<dbReference type="PANTHER" id="PTHR43178">
    <property type="entry name" value="DIHYDROLIPOAMIDE ACETYLTRANSFERASE COMPONENT OF PYRUVATE DEHYDROGENASE COMPLEX"/>
    <property type="match status" value="1"/>
</dbReference>
<dbReference type="Pfam" id="PF02817">
    <property type="entry name" value="E3_binding"/>
    <property type="match status" value="1"/>
</dbReference>
<dbReference type="InterPro" id="IPR050743">
    <property type="entry name" value="2-oxoacid_DH_E2_comp"/>
</dbReference>
<comment type="similarity">
    <text evidence="3 10">Belongs to the 2-oxoacid dehydrogenase family.</text>
</comment>
<evidence type="ECO:0000256" key="10">
    <source>
        <dbReference type="RuleBase" id="RU003423"/>
    </source>
</evidence>
<evidence type="ECO:0000256" key="11">
    <source>
        <dbReference type="SAM" id="MobiDB-lite"/>
    </source>
</evidence>
<dbReference type="GO" id="GO:0031405">
    <property type="term" value="F:lipoic acid binding"/>
    <property type="evidence" value="ECO:0007669"/>
    <property type="project" value="TreeGrafter"/>
</dbReference>
<keyword evidence="6" id="KW-0809">Transit peptide</keyword>
<dbReference type="InterPro" id="IPR023213">
    <property type="entry name" value="CAT-like_dom_sf"/>
</dbReference>
<evidence type="ECO:0000256" key="4">
    <source>
        <dbReference type="ARBA" id="ARBA00022679"/>
    </source>
</evidence>
<name>A0AAD5MHH2_PYTIN</name>
<dbReference type="Pfam" id="PF00364">
    <property type="entry name" value="Biotin_lipoyl"/>
    <property type="match status" value="1"/>
</dbReference>
<dbReference type="PANTHER" id="PTHR43178:SF5">
    <property type="entry name" value="LIPOAMIDE ACYLTRANSFERASE COMPONENT OF BRANCHED-CHAIN ALPHA-KETO ACID DEHYDROGENASE COMPLEX, MITOCHONDRIAL"/>
    <property type="match status" value="1"/>
</dbReference>
<evidence type="ECO:0000256" key="5">
    <source>
        <dbReference type="ARBA" id="ARBA00022823"/>
    </source>
</evidence>
<dbReference type="Proteomes" id="UP001209570">
    <property type="component" value="Unassembled WGS sequence"/>
</dbReference>
<evidence type="ECO:0000256" key="6">
    <source>
        <dbReference type="ARBA" id="ARBA00022946"/>
    </source>
</evidence>
<dbReference type="PROSITE" id="PS00189">
    <property type="entry name" value="LIPOYL"/>
    <property type="match status" value="1"/>
</dbReference>
<dbReference type="Gene3D" id="2.40.50.100">
    <property type="match status" value="1"/>
</dbReference>
<organism evidence="14 15">
    <name type="scientific">Pythium insidiosum</name>
    <name type="common">Pythiosis disease agent</name>
    <dbReference type="NCBI Taxonomy" id="114742"/>
    <lineage>
        <taxon>Eukaryota</taxon>
        <taxon>Sar</taxon>
        <taxon>Stramenopiles</taxon>
        <taxon>Oomycota</taxon>
        <taxon>Peronosporomycetes</taxon>
        <taxon>Pythiales</taxon>
        <taxon>Pythiaceae</taxon>
        <taxon>Pythium</taxon>
    </lineage>
</organism>
<dbReference type="Gene3D" id="3.30.559.10">
    <property type="entry name" value="Chloramphenicol acetyltransferase-like domain"/>
    <property type="match status" value="1"/>
</dbReference>
<dbReference type="GO" id="GO:0043754">
    <property type="term" value="F:dihydrolipoamide branched chain acyltransferase activity"/>
    <property type="evidence" value="ECO:0007669"/>
    <property type="project" value="UniProtKB-EC"/>
</dbReference>
<protein>
    <recommendedName>
        <fullName evidence="10">Dihydrolipoamide acetyltransferase component of pyruvate dehydrogenase complex</fullName>
        <ecNumber evidence="10">2.3.1.-</ecNumber>
    </recommendedName>
</protein>
<evidence type="ECO:0000259" key="13">
    <source>
        <dbReference type="PROSITE" id="PS51826"/>
    </source>
</evidence>
<evidence type="ECO:0000256" key="1">
    <source>
        <dbReference type="ARBA" id="ARBA00001938"/>
    </source>
</evidence>
<reference evidence="14" key="1">
    <citation type="submission" date="2021-12" db="EMBL/GenBank/DDBJ databases">
        <title>Prjna785345.</title>
        <authorList>
            <person name="Rujirawat T."/>
            <person name="Krajaejun T."/>
        </authorList>
    </citation>
    <scope>NUCLEOTIDE SEQUENCE</scope>
    <source>
        <strain evidence="14">Pi057C3</strain>
    </source>
</reference>
<evidence type="ECO:0000256" key="9">
    <source>
        <dbReference type="ARBA" id="ARBA00051775"/>
    </source>
</evidence>
<feature type="region of interest" description="Disordered" evidence="11">
    <location>
        <begin position="437"/>
        <end position="503"/>
    </location>
</feature>
<feature type="domain" description="Peripheral subunit-binding (PSBD)" evidence="13">
    <location>
        <begin position="499"/>
        <end position="536"/>
    </location>
</feature>
<dbReference type="SUPFAM" id="SSF51230">
    <property type="entry name" value="Single hybrid motif"/>
    <property type="match status" value="1"/>
</dbReference>
<dbReference type="AlphaFoldDB" id="A0AAD5MHH2"/>
<dbReference type="FunFam" id="4.10.320.10:FF:000002">
    <property type="entry name" value="Dihydrolipoamide acetyltransferase component of pyruvate dehydrogenase complex"/>
    <property type="match status" value="1"/>
</dbReference>
<gene>
    <name evidence="14" type="ORF">P43SY_000194</name>
</gene>
<dbReference type="Gene3D" id="4.10.320.10">
    <property type="entry name" value="E3-binding domain"/>
    <property type="match status" value="1"/>
</dbReference>
<dbReference type="InterPro" id="IPR043129">
    <property type="entry name" value="ATPase_NBD"/>
</dbReference>
<comment type="cofactor">
    <cofactor evidence="1 10">
        <name>(R)-lipoate</name>
        <dbReference type="ChEBI" id="CHEBI:83088"/>
    </cofactor>
</comment>
<dbReference type="SUPFAM" id="SSF52777">
    <property type="entry name" value="CoA-dependent acyltransferases"/>
    <property type="match status" value="1"/>
</dbReference>
<sequence length="807" mass="86058">MTPPRHDPLFLGLDCSTQSMTAVVTDARNRYVTELSLRFDDALPQYHVTNGVRRDRSDADVVSVPSLMLVNALDAILERLQADPTIAKRIAADGSFLEQVERISLASSLLASLLIGDFAAIDQSDASGMNLMDISTKTWSSSLLEATVSVGADGEDARARLAERLREALGEATVPSHTVIGATHPYFHRRFGLRADCAIVAFSGDNPCTLAGIGLSRPGTIAISLGTSSTVLTVVPASVDTACAADEGHFFVNPVDTESLMMMVCFKNGSLARENVRDQYAGGSWEVFESLLADSKPGNDGVVGFYFPEPEITPTTAQYTMVMLLRAISSRVRPQRARVAAFHRHAPLAFPEIPFKLADIGEGIAEVEVLQWFVKEGEPIKQFQNVCEVQSDKATVEITSRYDGVVKKIHYNVGEMAKVGTTLIDIDVDDATAASVVESAKPAQSRKGPPTPVGGAAPKAVKPQTPTPKVAAPEPVAPTPRARAAPVVSSARSTSEKVLTSPSVRRLAKEHDIDLADVEGSGPQGRILKEDLLEYIRALAASPPTATTPASTSSAVASSPAVASAAPVTASYLEEDTTVPLTPIQKMMVKSMNAALRIPHFGYADEIEVDALYELRDKLKPVAEARGIKLSFMPFIIKAASLALKHHPSLNATVSEDETQVTMLAAHNISVAMDTPTGLIVPNIKNVQTKSVLDIAADLNRLQALASAGKLAPADLTGGTFSISNIGSVGGTYMSPVIMVPQVAIGAVGKFQTVPRFAKDGSVVPVRIMNVSWSGDHRVIDGATMARFSNKWKLYLENPVSMLSEMS</sequence>
<evidence type="ECO:0000313" key="14">
    <source>
        <dbReference type="EMBL" id="KAJ0407990.1"/>
    </source>
</evidence>
<evidence type="ECO:0000259" key="12">
    <source>
        <dbReference type="PROSITE" id="PS50968"/>
    </source>
</evidence>
<dbReference type="InterPro" id="IPR011053">
    <property type="entry name" value="Single_hybrid_motif"/>
</dbReference>
<dbReference type="GO" id="GO:0016407">
    <property type="term" value="F:acetyltransferase activity"/>
    <property type="evidence" value="ECO:0007669"/>
    <property type="project" value="TreeGrafter"/>
</dbReference>
<keyword evidence="5 10" id="KW-0450">Lipoyl</keyword>
<accession>A0AAD5MHH2</accession>
<dbReference type="PROSITE" id="PS50968">
    <property type="entry name" value="BIOTINYL_LIPOYL"/>
    <property type="match status" value="1"/>
</dbReference>
<dbReference type="GO" id="GO:0005829">
    <property type="term" value="C:cytosol"/>
    <property type="evidence" value="ECO:0007669"/>
    <property type="project" value="UniProtKB-ARBA"/>
</dbReference>
<dbReference type="SUPFAM" id="SSF47005">
    <property type="entry name" value="Peripheral subunit-binding domain of 2-oxo acid dehydrogenase complex"/>
    <property type="match status" value="1"/>
</dbReference>
<keyword evidence="4 10" id="KW-0808">Transferase</keyword>
<keyword evidence="15" id="KW-1185">Reference proteome</keyword>
<dbReference type="EMBL" id="JAKCXM010000015">
    <property type="protein sequence ID" value="KAJ0407990.1"/>
    <property type="molecule type" value="Genomic_DNA"/>
</dbReference>
<dbReference type="InterPro" id="IPR000089">
    <property type="entry name" value="Biotin_lipoyl"/>
</dbReference>